<feature type="domain" description="MATH" evidence="5">
    <location>
        <begin position="192"/>
        <end position="337"/>
    </location>
</feature>
<dbReference type="InterPro" id="IPR049342">
    <property type="entry name" value="TRAF1-6_MATH_dom"/>
</dbReference>
<sequence>MEMHKQTCDMRPQQCQYQLIGCTFEGSESEVSTHEQTAHQEHFGILVRRVKEDDLKRTRLETRLEVGTCNFKRSNLMTNSLRQYFMVTDKALLWRQGEVGRLRSEHETFATRSELGEQESHTRETLSMTESQIVEVEQRVSILEQDGGTRVGGLSGETLREMEATTQQVGVHDIRLAEMDVRFQCLETANYEGVLLWKVTDYARRKQDAFQNRVMSLYSQPFYTNRFGYKMCGRVYLNGDGMGKGTHLSLFFVLMRGEYDALLEWPFRQKVTLSLLDQSPARRDLSDTFRPDPTSSSFRRPSTEMNIASGCPMFISHNDLQNSRFLKDDTLYMKIVVDTIDLVPR</sequence>
<evidence type="ECO:0000256" key="4">
    <source>
        <dbReference type="ARBA" id="ARBA00023054"/>
    </source>
</evidence>
<dbReference type="Proteomes" id="UP001209878">
    <property type="component" value="Unassembled WGS sequence"/>
</dbReference>
<dbReference type="GO" id="GO:0042981">
    <property type="term" value="P:regulation of apoptotic process"/>
    <property type="evidence" value="ECO:0007669"/>
    <property type="project" value="InterPro"/>
</dbReference>
<dbReference type="GO" id="GO:0006915">
    <property type="term" value="P:apoptotic process"/>
    <property type="evidence" value="ECO:0007669"/>
    <property type="project" value="UniProtKB-KW"/>
</dbReference>
<dbReference type="FunFam" id="2.60.210.10:FF:000001">
    <property type="entry name" value="TNF receptor-associated factor"/>
    <property type="match status" value="1"/>
</dbReference>
<dbReference type="Pfam" id="PF21355">
    <property type="entry name" value="TRAF-mep_MATH"/>
    <property type="match status" value="1"/>
</dbReference>
<keyword evidence="2" id="KW-0053">Apoptosis</keyword>
<name>A0AAD9P3H8_RIDPI</name>
<dbReference type="GO" id="GO:0005164">
    <property type="term" value="F:tumor necrosis factor receptor binding"/>
    <property type="evidence" value="ECO:0007669"/>
    <property type="project" value="TreeGrafter"/>
</dbReference>
<organism evidence="6 7">
    <name type="scientific">Ridgeia piscesae</name>
    <name type="common">Tubeworm</name>
    <dbReference type="NCBI Taxonomy" id="27915"/>
    <lineage>
        <taxon>Eukaryota</taxon>
        <taxon>Metazoa</taxon>
        <taxon>Spiralia</taxon>
        <taxon>Lophotrochozoa</taxon>
        <taxon>Annelida</taxon>
        <taxon>Polychaeta</taxon>
        <taxon>Sedentaria</taxon>
        <taxon>Canalipalpata</taxon>
        <taxon>Sabellida</taxon>
        <taxon>Siboglinidae</taxon>
        <taxon>Ridgeia</taxon>
    </lineage>
</organism>
<reference evidence="6" key="1">
    <citation type="journal article" date="2023" name="Mol. Biol. Evol.">
        <title>Third-Generation Sequencing Reveals the Adaptive Role of the Epigenome in Three Deep-Sea Polychaetes.</title>
        <authorList>
            <person name="Perez M."/>
            <person name="Aroh O."/>
            <person name="Sun Y."/>
            <person name="Lan Y."/>
            <person name="Juniper S.K."/>
            <person name="Young C.R."/>
            <person name="Angers B."/>
            <person name="Qian P.Y."/>
        </authorList>
    </citation>
    <scope>NUCLEOTIDE SEQUENCE</scope>
    <source>
        <strain evidence="6">R07B-5</strain>
    </source>
</reference>
<dbReference type="PROSITE" id="PS50144">
    <property type="entry name" value="MATH"/>
    <property type="match status" value="1"/>
</dbReference>
<evidence type="ECO:0000313" key="6">
    <source>
        <dbReference type="EMBL" id="KAK2187463.1"/>
    </source>
</evidence>
<evidence type="ECO:0000256" key="2">
    <source>
        <dbReference type="ARBA" id="ARBA00022703"/>
    </source>
</evidence>
<keyword evidence="4" id="KW-0175">Coiled coil</keyword>
<dbReference type="InterPro" id="IPR008974">
    <property type="entry name" value="TRAF-like"/>
</dbReference>
<gene>
    <name evidence="6" type="ORF">NP493_164g01001</name>
</gene>
<dbReference type="SUPFAM" id="SSF49599">
    <property type="entry name" value="TRAF domain-like"/>
    <property type="match status" value="2"/>
</dbReference>
<dbReference type="PANTHER" id="PTHR10131:SF153">
    <property type="entry name" value="RING-TYPE DOMAIN-CONTAINING PROTEIN"/>
    <property type="match status" value="1"/>
</dbReference>
<evidence type="ECO:0000259" key="5">
    <source>
        <dbReference type="PROSITE" id="PS50144"/>
    </source>
</evidence>
<proteinExistence type="predicted"/>
<dbReference type="SUPFAM" id="SSF57953">
    <property type="entry name" value="Trimerization domain of TRAF"/>
    <property type="match status" value="1"/>
</dbReference>
<dbReference type="GO" id="GO:0007165">
    <property type="term" value="P:signal transduction"/>
    <property type="evidence" value="ECO:0007669"/>
    <property type="project" value="InterPro"/>
</dbReference>
<dbReference type="PIRSF" id="PIRSF015614">
    <property type="entry name" value="TRAF"/>
    <property type="match status" value="1"/>
</dbReference>
<dbReference type="EMBL" id="JAODUO010000164">
    <property type="protein sequence ID" value="KAK2187463.1"/>
    <property type="molecule type" value="Genomic_DNA"/>
</dbReference>
<comment type="caution">
    <text evidence="6">The sequence shown here is derived from an EMBL/GenBank/DDBJ whole genome shotgun (WGS) entry which is preliminary data.</text>
</comment>
<dbReference type="PANTHER" id="PTHR10131">
    <property type="entry name" value="TNF RECEPTOR ASSOCIATED FACTOR"/>
    <property type="match status" value="1"/>
</dbReference>
<dbReference type="GO" id="GO:0009898">
    <property type="term" value="C:cytoplasmic side of plasma membrane"/>
    <property type="evidence" value="ECO:0007669"/>
    <property type="project" value="TreeGrafter"/>
</dbReference>
<evidence type="ECO:0000256" key="3">
    <source>
        <dbReference type="ARBA" id="ARBA00022843"/>
    </source>
</evidence>
<accession>A0AAD9P3H8</accession>
<dbReference type="GO" id="GO:0008270">
    <property type="term" value="F:zinc ion binding"/>
    <property type="evidence" value="ECO:0007669"/>
    <property type="project" value="InterPro"/>
</dbReference>
<dbReference type="AlphaFoldDB" id="A0AAD9P3H8"/>
<keyword evidence="1" id="KW-1017">Isopeptide bond</keyword>
<dbReference type="Gene3D" id="2.60.210.10">
    <property type="entry name" value="Apoptosis, Tumor Necrosis Factor Receptor Associated Protein 2, Chain A"/>
    <property type="match status" value="1"/>
</dbReference>
<dbReference type="InterPro" id="IPR002083">
    <property type="entry name" value="MATH/TRAF_dom"/>
</dbReference>
<dbReference type="GO" id="GO:0043122">
    <property type="term" value="P:regulation of canonical NF-kappaB signal transduction"/>
    <property type="evidence" value="ECO:0007669"/>
    <property type="project" value="TreeGrafter"/>
</dbReference>
<dbReference type="SMART" id="SM00061">
    <property type="entry name" value="MATH"/>
    <property type="match status" value="1"/>
</dbReference>
<protein>
    <recommendedName>
        <fullName evidence="5">MATH domain-containing protein</fullName>
    </recommendedName>
</protein>
<dbReference type="InterPro" id="IPR012227">
    <property type="entry name" value="TNF_rcpt-assoc_TRAF_met"/>
</dbReference>
<keyword evidence="3" id="KW-0832">Ubl conjugation</keyword>
<evidence type="ECO:0000256" key="1">
    <source>
        <dbReference type="ARBA" id="ARBA00022499"/>
    </source>
</evidence>
<keyword evidence="7" id="KW-1185">Reference proteome</keyword>
<evidence type="ECO:0000313" key="7">
    <source>
        <dbReference type="Proteomes" id="UP001209878"/>
    </source>
</evidence>